<protein>
    <submittedName>
        <fullName evidence="3">Uncharacterized protein</fullName>
    </submittedName>
</protein>
<keyword evidence="4" id="KW-1185">Reference proteome</keyword>
<organism evidence="3 4">
    <name type="scientific">Echria macrotheca</name>
    <dbReference type="NCBI Taxonomy" id="438768"/>
    <lineage>
        <taxon>Eukaryota</taxon>
        <taxon>Fungi</taxon>
        <taxon>Dikarya</taxon>
        <taxon>Ascomycota</taxon>
        <taxon>Pezizomycotina</taxon>
        <taxon>Sordariomycetes</taxon>
        <taxon>Sordariomycetidae</taxon>
        <taxon>Sordariales</taxon>
        <taxon>Schizotheciaceae</taxon>
        <taxon>Echria</taxon>
    </lineage>
</organism>
<comment type="caution">
    <text evidence="3">The sequence shown here is derived from an EMBL/GenBank/DDBJ whole genome shotgun (WGS) entry which is preliminary data.</text>
</comment>
<feature type="signal peptide" evidence="2">
    <location>
        <begin position="1"/>
        <end position="26"/>
    </location>
</feature>
<evidence type="ECO:0000313" key="3">
    <source>
        <dbReference type="EMBL" id="KAK1752640.1"/>
    </source>
</evidence>
<dbReference type="InterPro" id="IPR027417">
    <property type="entry name" value="P-loop_NTPase"/>
</dbReference>
<gene>
    <name evidence="3" type="ORF">QBC47DRAFT_61486</name>
</gene>
<evidence type="ECO:0000256" key="1">
    <source>
        <dbReference type="SAM" id="MobiDB-lite"/>
    </source>
</evidence>
<dbReference type="SUPFAM" id="SSF52540">
    <property type="entry name" value="P-loop containing nucleoside triphosphate hydrolases"/>
    <property type="match status" value="1"/>
</dbReference>
<feature type="region of interest" description="Disordered" evidence="1">
    <location>
        <begin position="834"/>
        <end position="871"/>
    </location>
</feature>
<name>A0AAJ0F8Y9_9PEZI</name>
<feature type="compositionally biased region" description="Basic and acidic residues" evidence="1">
    <location>
        <begin position="854"/>
        <end position="867"/>
    </location>
</feature>
<dbReference type="Gene3D" id="3.40.50.300">
    <property type="entry name" value="P-loop containing nucleotide triphosphate hydrolases"/>
    <property type="match status" value="1"/>
</dbReference>
<feature type="chain" id="PRO_5042492539" evidence="2">
    <location>
        <begin position="27"/>
        <end position="1070"/>
    </location>
</feature>
<reference evidence="3" key="1">
    <citation type="submission" date="2023-06" db="EMBL/GenBank/DDBJ databases">
        <title>Genome-scale phylogeny and comparative genomics of the fungal order Sordariales.</title>
        <authorList>
            <consortium name="Lawrence Berkeley National Laboratory"/>
            <person name="Hensen N."/>
            <person name="Bonometti L."/>
            <person name="Westerberg I."/>
            <person name="Brannstrom I.O."/>
            <person name="Guillou S."/>
            <person name="Cros-Aarteil S."/>
            <person name="Calhoun S."/>
            <person name="Haridas S."/>
            <person name="Kuo A."/>
            <person name="Mondo S."/>
            <person name="Pangilinan J."/>
            <person name="Riley R."/>
            <person name="Labutti K."/>
            <person name="Andreopoulos B."/>
            <person name="Lipzen A."/>
            <person name="Chen C."/>
            <person name="Yanf M."/>
            <person name="Daum C."/>
            <person name="Ng V."/>
            <person name="Clum A."/>
            <person name="Steindorff A."/>
            <person name="Ohm R."/>
            <person name="Martin F."/>
            <person name="Silar P."/>
            <person name="Natvig D."/>
            <person name="Lalanne C."/>
            <person name="Gautier V."/>
            <person name="Ament-Velasquez S.L."/>
            <person name="Kruys A."/>
            <person name="Hutchinson M.I."/>
            <person name="Powell A.J."/>
            <person name="Barry K."/>
            <person name="Miller A.N."/>
            <person name="Grigoriev I.V."/>
            <person name="Debuchy R."/>
            <person name="Gladieux P."/>
            <person name="Thoren M.H."/>
            <person name="Johannesson H."/>
        </authorList>
    </citation>
    <scope>NUCLEOTIDE SEQUENCE</scope>
    <source>
        <strain evidence="3">PSN4</strain>
    </source>
</reference>
<dbReference type="EMBL" id="MU839839">
    <property type="protein sequence ID" value="KAK1752640.1"/>
    <property type="molecule type" value="Genomic_DNA"/>
</dbReference>
<sequence>MHSFRSCWLTAVLVTVSTLTAAPILASPPTDRQPGENKFPGPEFTIRPRNYLFSGREGILHRIHQSFQANGLPAATTRPVVLHGTSGVGKTEIALEYTHRFYEKYESVFWIDATSEETAIDSMLRCQEATLFLCRRPELMATYACQDIIHTIGMNSQKYEQGRDLAVVSFIHWLVSGASPPWLLVLDNLSLSESDAPGWPSSILHVLSRLSGGNTIITTRESATSLFSHVEWEIVEVGKMGEEEALDLLRSTSGVSLDLVTTLASARRLIEVLDYLPLAVSLAGSYIARHPPPEPILVRIHRMQGRNPRLSRHYWQMPDPITAYLRLFRCKNGSEPKLTPHGDGSVMMDGVAAALNATYHALKTTDRVALEIIDFTGRFGASSGIWQELFMAEYSDDDLRAGMKRAVHGAFELLVSYSILVKSSHGKYTMHPLIQRWSRLKLSLDQHRERTERAARILKFFVMRSPSLVVRRNILKYHIMGLFEIYKELYPCVPGTPIEFQFLFHQAMRDPTIERNWDLDDDRVDRLWATFLGLLVEGVPRHQAVELTEWSLCQAFKTRPTSKQMILTAANIYAIALHSAGVHTGGNGSTAWFERNLPARLSVLGQDASKSPEMNEEMVRLGVSIASSATTASCINGLEQISLAYNLIFTHKPDTDDLPMHCTECVLQGLSAALSTCLPLGREASRPGMNTFNRFIPRTCDVRPTFDAIIQQPGIEPLVRRWIGVYRANDRYCMTLILHYYYDDNIPTAALNAFAAARQPHTSGGGVFSASRTVEFPVTYGTMDDTHFSWLDVARAHRMRWKGRTVSLFEGDGCSTLRVNAQICLWHDLLHREETEEPGPRGPRFMPSPWKWNDPGHEQDPNSDQRTHNIPPQAQASFPVISWSRPCAKFKGLEVNDRLDEWFRSRSLLGTQDPKTCCQRAPVNFAMEVVEWKSPWEHVAETVRTVAEGLRLMHWEFYNSYGGVFPLSQFRGENQDLFFAAFLPLWLDAVGYARAVDTHLILSGYTIDELGENASMAGYLLEMWDYSNCPTKRQFRPAMQAVFENLVEMMTRSQFCFQHTDPRSWSMCPL</sequence>
<evidence type="ECO:0000256" key="2">
    <source>
        <dbReference type="SAM" id="SignalP"/>
    </source>
</evidence>
<dbReference type="AlphaFoldDB" id="A0AAJ0F8Y9"/>
<dbReference type="GO" id="GO:0043531">
    <property type="term" value="F:ADP binding"/>
    <property type="evidence" value="ECO:0007669"/>
    <property type="project" value="InterPro"/>
</dbReference>
<dbReference type="Proteomes" id="UP001239445">
    <property type="component" value="Unassembled WGS sequence"/>
</dbReference>
<accession>A0AAJ0F8Y9</accession>
<evidence type="ECO:0000313" key="4">
    <source>
        <dbReference type="Proteomes" id="UP001239445"/>
    </source>
</evidence>
<keyword evidence="2" id="KW-0732">Signal</keyword>
<proteinExistence type="predicted"/>